<keyword evidence="1" id="KW-0808">Transferase</keyword>
<accession>A0ABP7QXW9</accession>
<dbReference type="PANTHER" id="PTHR48207:SF3">
    <property type="entry name" value="SUCCINATE--HYDROXYMETHYLGLUTARATE COA-TRANSFERASE"/>
    <property type="match status" value="1"/>
</dbReference>
<dbReference type="Gene3D" id="3.40.50.10540">
    <property type="entry name" value="Crotonobetainyl-coa:carnitine coa-transferase, domain 1"/>
    <property type="match status" value="1"/>
</dbReference>
<protein>
    <submittedName>
        <fullName evidence="2">CaiB/BaiF CoA-transferase family protein</fullName>
    </submittedName>
</protein>
<gene>
    <name evidence="2" type="ORF">GCM10022279_11040</name>
</gene>
<evidence type="ECO:0000256" key="1">
    <source>
        <dbReference type="ARBA" id="ARBA00022679"/>
    </source>
</evidence>
<comment type="caution">
    <text evidence="2">The sequence shown here is derived from an EMBL/GenBank/DDBJ whole genome shotgun (WGS) entry which is preliminary data.</text>
</comment>
<proteinExistence type="predicted"/>
<dbReference type="SUPFAM" id="SSF89796">
    <property type="entry name" value="CoA-transferase family III (CaiB/BaiF)"/>
    <property type="match status" value="1"/>
</dbReference>
<name>A0ABP7QXW9_9BURK</name>
<dbReference type="RefSeq" id="WP_344868673.1">
    <property type="nucleotide sequence ID" value="NZ_BAABBP010000007.1"/>
</dbReference>
<evidence type="ECO:0000313" key="2">
    <source>
        <dbReference type="EMBL" id="GAA3989727.1"/>
    </source>
</evidence>
<sequence>MQPLQGMKVVDLTKVLAGPLCGQYLGEYGADVIKVETVGGDDTRRWLPQSQGQSAVFVAVNHNKRSLAVDLKTLEGRDIVHRLVRDADIVLQGFAGGTAKKLAVDHETLSALNERLIYCEISGYGRNGPLGNAPGYDVMLQAFSGMLSTMGQPGGALARASFSPVDIGTAMNALSGVLAAVIERARTGEGVYLEVSLLDTALGFMTYMAQSHWQSGVEPQPMGTAHPSMVPYQAFDVQDGAIMLGAGNDAQWQRFCAVAELQDWVDHPEFATNALRVANHAQVVALLAPVMKRKTAAQWLAALEQAGVPCAPIHTLGQALAHPQVQARAILTETAHPVLGWVHNIGHPVQFAHQPRAASRPAPLLGEHTRDILRQLGYDTQDIARLQQQGTVAAVPL</sequence>
<dbReference type="InterPro" id="IPR023606">
    <property type="entry name" value="CoA-Trfase_III_dom_1_sf"/>
</dbReference>
<dbReference type="InterPro" id="IPR044855">
    <property type="entry name" value="CoA-Trfase_III_dom3_sf"/>
</dbReference>
<dbReference type="PANTHER" id="PTHR48207">
    <property type="entry name" value="SUCCINATE--HYDROXYMETHYLGLUTARATE COA-TRANSFERASE"/>
    <property type="match status" value="1"/>
</dbReference>
<evidence type="ECO:0000313" key="3">
    <source>
        <dbReference type="Proteomes" id="UP001501627"/>
    </source>
</evidence>
<dbReference type="Pfam" id="PF02515">
    <property type="entry name" value="CoA_transf_3"/>
    <property type="match status" value="1"/>
</dbReference>
<dbReference type="Gene3D" id="3.30.1540.10">
    <property type="entry name" value="formyl-coa transferase, domain 3"/>
    <property type="match status" value="1"/>
</dbReference>
<organism evidence="2 3">
    <name type="scientific">Comamonas faecalis</name>
    <dbReference type="NCBI Taxonomy" id="1387849"/>
    <lineage>
        <taxon>Bacteria</taxon>
        <taxon>Pseudomonadati</taxon>
        <taxon>Pseudomonadota</taxon>
        <taxon>Betaproteobacteria</taxon>
        <taxon>Burkholderiales</taxon>
        <taxon>Comamonadaceae</taxon>
        <taxon>Comamonas</taxon>
    </lineage>
</organism>
<keyword evidence="3" id="KW-1185">Reference proteome</keyword>
<dbReference type="InterPro" id="IPR003673">
    <property type="entry name" value="CoA-Trfase_fam_III"/>
</dbReference>
<dbReference type="Proteomes" id="UP001501627">
    <property type="component" value="Unassembled WGS sequence"/>
</dbReference>
<dbReference type="EMBL" id="BAABBP010000007">
    <property type="protein sequence ID" value="GAA3989727.1"/>
    <property type="molecule type" value="Genomic_DNA"/>
</dbReference>
<reference evidence="3" key="1">
    <citation type="journal article" date="2019" name="Int. J. Syst. Evol. Microbiol.">
        <title>The Global Catalogue of Microorganisms (GCM) 10K type strain sequencing project: providing services to taxonomists for standard genome sequencing and annotation.</title>
        <authorList>
            <consortium name="The Broad Institute Genomics Platform"/>
            <consortium name="The Broad Institute Genome Sequencing Center for Infectious Disease"/>
            <person name="Wu L."/>
            <person name="Ma J."/>
        </authorList>
    </citation>
    <scope>NUCLEOTIDE SEQUENCE [LARGE SCALE GENOMIC DNA]</scope>
    <source>
        <strain evidence="3">JCM 17561</strain>
    </source>
</reference>
<dbReference type="InterPro" id="IPR050483">
    <property type="entry name" value="CoA-transferase_III_domain"/>
</dbReference>